<gene>
    <name evidence="2" type="ORF">H8S02_06960</name>
</gene>
<keyword evidence="1" id="KW-0732">Signal</keyword>
<dbReference type="PROSITE" id="PS51257">
    <property type="entry name" value="PROKAR_LIPOPROTEIN"/>
    <property type="match status" value="1"/>
</dbReference>
<dbReference type="Proteomes" id="UP000641741">
    <property type="component" value="Unassembled WGS sequence"/>
</dbReference>
<reference evidence="2 3" key="1">
    <citation type="submission" date="2020-08" db="EMBL/GenBank/DDBJ databases">
        <title>Genome public.</title>
        <authorList>
            <person name="Liu C."/>
            <person name="Sun Q."/>
        </authorList>
    </citation>
    <scope>NUCLEOTIDE SEQUENCE [LARGE SCALE GENOMIC DNA]</scope>
    <source>
        <strain evidence="2 3">M2</strain>
    </source>
</reference>
<protein>
    <submittedName>
        <fullName evidence="2">Uncharacterized protein</fullName>
    </submittedName>
</protein>
<evidence type="ECO:0000313" key="2">
    <source>
        <dbReference type="EMBL" id="MBC5695683.1"/>
    </source>
</evidence>
<comment type="caution">
    <text evidence="2">The sequence shown here is derived from an EMBL/GenBank/DDBJ whole genome shotgun (WGS) entry which is preliminary data.</text>
</comment>
<keyword evidence="3" id="KW-1185">Reference proteome</keyword>
<evidence type="ECO:0000313" key="3">
    <source>
        <dbReference type="Proteomes" id="UP000641741"/>
    </source>
</evidence>
<dbReference type="EMBL" id="JACOPK010000005">
    <property type="protein sequence ID" value="MBC5695683.1"/>
    <property type="molecule type" value="Genomic_DNA"/>
</dbReference>
<sequence>MKHHRAKISILLLSVLVIISLTACQSADDQTSATDNTPLPQETPIPDSEIILFEQETPSIYQDKTVINDNSRLDLAYRPVLEEVIPHATAIVQATVDNIEYTSIGANAWTVIGAAVQDVLSGDLSDRSNITIYAYGGYISMKDVAAAEHNRESYTDMTDEELENTIIRQAADMQESPLVGQQYIFFLGAPTDDMPADAYEQLGWKFCQMLVGDDDTLYYLPYPAENAPSPADNANDIAHITLNDLRELIHRYTS</sequence>
<dbReference type="RefSeq" id="WP_186969901.1">
    <property type="nucleotide sequence ID" value="NZ_JACOPK010000005.1"/>
</dbReference>
<organism evidence="2 3">
    <name type="scientific">Agathobaculum hominis</name>
    <dbReference type="NCBI Taxonomy" id="2763014"/>
    <lineage>
        <taxon>Bacteria</taxon>
        <taxon>Bacillati</taxon>
        <taxon>Bacillota</taxon>
        <taxon>Clostridia</taxon>
        <taxon>Eubacteriales</taxon>
        <taxon>Butyricicoccaceae</taxon>
        <taxon>Agathobaculum</taxon>
    </lineage>
</organism>
<proteinExistence type="predicted"/>
<accession>A0ABR7GMY5</accession>
<feature type="signal peptide" evidence="1">
    <location>
        <begin position="1"/>
        <end position="23"/>
    </location>
</feature>
<name>A0ABR7GMY5_9FIRM</name>
<evidence type="ECO:0000256" key="1">
    <source>
        <dbReference type="SAM" id="SignalP"/>
    </source>
</evidence>
<feature type="chain" id="PRO_5047130313" evidence="1">
    <location>
        <begin position="24"/>
        <end position="254"/>
    </location>
</feature>